<dbReference type="SUPFAM" id="SSF117892">
    <property type="entry name" value="Band 7/SPFH domain"/>
    <property type="match status" value="1"/>
</dbReference>
<dbReference type="InterPro" id="IPR001107">
    <property type="entry name" value="Band_7"/>
</dbReference>
<name>A0A0S1S1G9_9CAUD</name>
<feature type="coiled-coil region" evidence="1">
    <location>
        <begin position="205"/>
        <end position="232"/>
    </location>
</feature>
<accession>A0A0S1S1G9</accession>
<dbReference type="PROSITE" id="PS51257">
    <property type="entry name" value="PROKAR_LIPOPROTEIN"/>
    <property type="match status" value="1"/>
</dbReference>
<proteinExistence type="predicted"/>
<evidence type="ECO:0000313" key="4">
    <source>
        <dbReference type="Proteomes" id="UP000203990"/>
    </source>
</evidence>
<evidence type="ECO:0000256" key="1">
    <source>
        <dbReference type="SAM" id="Coils"/>
    </source>
</evidence>
<evidence type="ECO:0000259" key="2">
    <source>
        <dbReference type="Pfam" id="PF01145"/>
    </source>
</evidence>
<gene>
    <name evidence="3" type="ORF">KB57_117</name>
</gene>
<dbReference type="PANTHER" id="PTHR42911">
    <property type="entry name" value="MODULATOR OF FTSH PROTEASE HFLC"/>
    <property type="match status" value="1"/>
</dbReference>
<organism evidence="3 4">
    <name type="scientific">Klebsiella phage vB_KpnM_KB57</name>
    <dbReference type="NCBI Taxonomy" id="1719140"/>
    <lineage>
        <taxon>Viruses</taxon>
        <taxon>Duplodnaviria</taxon>
        <taxon>Heunggongvirae</taxon>
        <taxon>Uroviricota</taxon>
        <taxon>Caudoviricetes</taxon>
        <taxon>Vequintavirinae</taxon>
        <taxon>Mydovirus</taxon>
        <taxon>Mydovirus KB57</taxon>
    </lineage>
</organism>
<protein>
    <recommendedName>
        <fullName evidence="2">Band 7 domain-containing protein</fullName>
    </recommendedName>
</protein>
<evidence type="ECO:0000313" key="3">
    <source>
        <dbReference type="EMBL" id="ALM02504.1"/>
    </source>
</evidence>
<dbReference type="Pfam" id="PF01145">
    <property type="entry name" value="Band_7"/>
    <property type="match status" value="1"/>
</dbReference>
<dbReference type="OrthoDB" id="17954at10239"/>
<dbReference type="EMBL" id="KT934943">
    <property type="protein sequence ID" value="ALM02504.1"/>
    <property type="molecule type" value="Genomic_DNA"/>
</dbReference>
<dbReference type="InterPro" id="IPR036013">
    <property type="entry name" value="Band_7/SPFH_dom_sf"/>
</dbReference>
<keyword evidence="1" id="KW-0175">Coiled coil</keyword>
<dbReference type="GeneID" id="26523083"/>
<dbReference type="Gene3D" id="3.30.479.30">
    <property type="entry name" value="Band 7 domain"/>
    <property type="match status" value="1"/>
</dbReference>
<reference evidence="3 4" key="1">
    <citation type="submission" date="2015-10" db="EMBL/GenBank/DDBJ databases">
        <title>Complete genome sequence of Klebsiella pneumoniae bacteriophage vB_KpnM_KB57.</title>
        <authorList>
            <person name="Volozhantsev N.V."/>
            <person name="Popova A.V."/>
            <person name="Krasilnikova V.M."/>
            <person name="Bogun A.G."/>
        </authorList>
    </citation>
    <scope>NUCLEOTIDE SEQUENCE [LARGE SCALE GENOMIC DNA]</scope>
</reference>
<keyword evidence="4" id="KW-1185">Reference proteome</keyword>
<dbReference type="KEGG" id="vg:26523083"/>
<dbReference type="PANTHER" id="PTHR42911:SF1">
    <property type="entry name" value="MODULATOR OF FTSH PROTEASE HFLC"/>
    <property type="match status" value="1"/>
</dbReference>
<feature type="domain" description="Band 7" evidence="2">
    <location>
        <begin position="28"/>
        <end position="215"/>
    </location>
</feature>
<dbReference type="RefSeq" id="YP_009187730.1">
    <property type="nucleotide sequence ID" value="NC_028659.1"/>
</dbReference>
<dbReference type="Proteomes" id="UP000203990">
    <property type="component" value="Segment"/>
</dbReference>
<sequence length="296" mass="32509">MLKNIKRVVFAGLIALGAIGLTGCERATVPAGYVGVKVDLYGDEKGVQQQEVGVGKYWLTWNEEIYQFPTFNQLNNYEQPFNFQTKDSMTVTAKIGVEYYVDRSKVTKIFQTYRKGVQEITDVNIRQNISDALIKEAGTMDIGTLAGDGKSQLLDRVTKTLKQKLDPVGIVIVKLSYTDDLGYPPQVTASINAKIEATQKALLRENEIQQTKAEAQKQIEAARGEAESQRLQAQGQADAKVALAKGEAESIQLRGDALRKNPEIMQLEAINKWDGKTPTIMGGNGAVPFVNLPAGK</sequence>